<dbReference type="GO" id="GO:0008237">
    <property type="term" value="F:metallopeptidase activity"/>
    <property type="evidence" value="ECO:0007669"/>
    <property type="project" value="UniProtKB-KW"/>
</dbReference>
<dbReference type="EC" id="3.4.-.-" evidence="2"/>
<dbReference type="Proteomes" id="UP001180087">
    <property type="component" value="Chromosome"/>
</dbReference>
<organism evidence="2 3">
    <name type="scientific">Aciduricibacillus chroicocephali</name>
    <dbReference type="NCBI Taxonomy" id="3054939"/>
    <lineage>
        <taxon>Bacteria</taxon>
        <taxon>Bacillati</taxon>
        <taxon>Bacillota</taxon>
        <taxon>Bacilli</taxon>
        <taxon>Bacillales</taxon>
        <taxon>Bacillaceae</taxon>
        <taxon>Aciduricibacillus</taxon>
    </lineage>
</organism>
<keyword evidence="3" id="KW-1185">Reference proteome</keyword>
<keyword evidence="2" id="KW-0645">Protease</keyword>
<keyword evidence="2" id="KW-0378">Hydrolase</keyword>
<dbReference type="RefSeq" id="WP_348027878.1">
    <property type="nucleotide sequence ID" value="NZ_CP129113.1"/>
</dbReference>
<dbReference type="Pfam" id="PF01863">
    <property type="entry name" value="YgjP-like"/>
    <property type="match status" value="1"/>
</dbReference>
<dbReference type="InterPro" id="IPR053136">
    <property type="entry name" value="UTP_pyrophosphatase-like"/>
</dbReference>
<dbReference type="InterPro" id="IPR002725">
    <property type="entry name" value="YgjP-like_metallopeptidase"/>
</dbReference>
<dbReference type="EMBL" id="CP129113">
    <property type="protein sequence ID" value="WLV24643.1"/>
    <property type="molecule type" value="Genomic_DNA"/>
</dbReference>
<reference evidence="2" key="1">
    <citation type="submission" date="2023-06" db="EMBL/GenBank/DDBJ databases">
        <title>A Treasure from Seagulls: Isolation and Description of Aciduricobacillus qingdaonensis gen. nov., sp. nov., a Rare Obligately Uric Acid-utilizing Member in the Family Bacillaceae.</title>
        <authorList>
            <person name="Liu W."/>
            <person name="Wang B."/>
        </authorList>
    </citation>
    <scope>NUCLEOTIDE SEQUENCE</scope>
    <source>
        <strain evidence="2">44XB</strain>
    </source>
</reference>
<proteinExistence type="predicted"/>
<name>A0ABY9KUX0_9BACI</name>
<dbReference type="PANTHER" id="PTHR30399">
    <property type="entry name" value="UNCHARACTERIZED PROTEIN YGJP"/>
    <property type="match status" value="1"/>
</dbReference>
<feature type="domain" description="YgjP-like metallopeptidase" evidence="1">
    <location>
        <begin position="22"/>
        <end position="233"/>
    </location>
</feature>
<evidence type="ECO:0000313" key="2">
    <source>
        <dbReference type="EMBL" id="WLV24643.1"/>
    </source>
</evidence>
<dbReference type="Gene3D" id="3.30.2010.10">
    <property type="entry name" value="Metalloproteases ('zincins'), catalytic domain"/>
    <property type="match status" value="1"/>
</dbReference>
<sequence>MSFITYGTTTIHYYHHKQARKDIKISVDLVNGVEVYTPEKIDEDKLAEIIKKKASWITNKLQELDEVQTSVQPIEFISGEKLPYLGRHYRLKVYKEAIPNASFKFKQGRFIATIPRNWSQEQVHQKLEEKLIAWYRQHGLNKIIERASIYQSMLGVEPRSLQLKAQHKRWGTCTPNGDIYLNWRIVMAPIRVIDYVIVHELAHLIIPKHNDEFWRMVGMTLLHYKEAKEWLRVHGVELHSIGYYVNPAPFHLIQ</sequence>
<dbReference type="CDD" id="cd07344">
    <property type="entry name" value="M48_yhfN_like"/>
    <property type="match status" value="1"/>
</dbReference>
<keyword evidence="2" id="KW-0482">Metalloprotease</keyword>
<evidence type="ECO:0000313" key="3">
    <source>
        <dbReference type="Proteomes" id="UP001180087"/>
    </source>
</evidence>
<dbReference type="PANTHER" id="PTHR30399:SF1">
    <property type="entry name" value="UTP PYROPHOSPHATASE"/>
    <property type="match status" value="1"/>
</dbReference>
<accession>A0ABY9KUX0</accession>
<gene>
    <name evidence="2" type="ORF">QR721_13535</name>
</gene>
<evidence type="ECO:0000259" key="1">
    <source>
        <dbReference type="Pfam" id="PF01863"/>
    </source>
</evidence>
<protein>
    <submittedName>
        <fullName evidence="2">SprT family zinc-dependent metalloprotease</fullName>
        <ecNumber evidence="2">3.4.-.-</ecNumber>
    </submittedName>
</protein>